<evidence type="ECO:0000259" key="2">
    <source>
        <dbReference type="Pfam" id="PF07331"/>
    </source>
</evidence>
<keyword evidence="4" id="KW-1185">Reference proteome</keyword>
<feature type="transmembrane region" description="Helical" evidence="1">
    <location>
        <begin position="66"/>
        <end position="85"/>
    </location>
</feature>
<evidence type="ECO:0000313" key="3">
    <source>
        <dbReference type="EMBL" id="MCD5315054.1"/>
    </source>
</evidence>
<sequence>MTDARRESLHDLENAIHQIEDEERTPAGPTTNLVLALAVVALGLAALAGALSLGIGTPERPGSGTWPLLIGIGLVGLGIALALRFRQDSDAEAFTRNSAVVAAGLGTMIVFVAVIETIGFELPSLALMLVWLRFFGHESWRSTAIVSVGAVVAFYLIFVAALAVPIPHLF</sequence>
<dbReference type="Pfam" id="PF07331">
    <property type="entry name" value="TctB"/>
    <property type="match status" value="1"/>
</dbReference>
<reference evidence="3" key="1">
    <citation type="submission" date="2021-11" db="EMBL/GenBank/DDBJ databases">
        <title>Streptomyces corallinus and Kineosporia corallina sp. nov., two new coral-derived marine actinobacteria.</title>
        <authorList>
            <person name="Buangrab K."/>
            <person name="Sutthacheep M."/>
            <person name="Yeemin T."/>
            <person name="Harunari E."/>
            <person name="Igarashi Y."/>
            <person name="Sripreechasak P."/>
            <person name="Kanchanasin P."/>
            <person name="Tanasupawat S."/>
            <person name="Phongsopitanun W."/>
        </authorList>
    </citation>
    <scope>NUCLEOTIDE SEQUENCE</scope>
    <source>
        <strain evidence="3">JCM 31032</strain>
    </source>
</reference>
<evidence type="ECO:0000256" key="1">
    <source>
        <dbReference type="SAM" id="Phobius"/>
    </source>
</evidence>
<feature type="transmembrane region" description="Helical" evidence="1">
    <location>
        <begin position="33"/>
        <end position="54"/>
    </location>
</feature>
<dbReference type="InterPro" id="IPR009936">
    <property type="entry name" value="DUF1468"/>
</dbReference>
<feature type="domain" description="DUF1468" evidence="2">
    <location>
        <begin position="34"/>
        <end position="167"/>
    </location>
</feature>
<feature type="transmembrane region" description="Helical" evidence="1">
    <location>
        <begin position="144"/>
        <end position="166"/>
    </location>
</feature>
<comment type="caution">
    <text evidence="3">The sequence shown here is derived from an EMBL/GenBank/DDBJ whole genome shotgun (WGS) entry which is preliminary data.</text>
</comment>
<keyword evidence="1" id="KW-0812">Transmembrane</keyword>
<accession>A0A9X1SWS3</accession>
<protein>
    <submittedName>
        <fullName evidence="3">Tripartite tricarboxylate transporter TctB family protein</fullName>
    </submittedName>
</protein>
<name>A0A9X1SWS3_9ACTN</name>
<keyword evidence="1" id="KW-1133">Transmembrane helix</keyword>
<dbReference type="EMBL" id="JAJOMB010000019">
    <property type="protein sequence ID" value="MCD5315054.1"/>
    <property type="molecule type" value="Genomic_DNA"/>
</dbReference>
<keyword evidence="1" id="KW-0472">Membrane</keyword>
<evidence type="ECO:0000313" key="4">
    <source>
        <dbReference type="Proteomes" id="UP001138997"/>
    </source>
</evidence>
<dbReference type="AlphaFoldDB" id="A0A9X1SWS3"/>
<organism evidence="3 4">
    <name type="scientific">Kineosporia babensis</name>
    <dbReference type="NCBI Taxonomy" id="499548"/>
    <lineage>
        <taxon>Bacteria</taxon>
        <taxon>Bacillati</taxon>
        <taxon>Actinomycetota</taxon>
        <taxon>Actinomycetes</taxon>
        <taxon>Kineosporiales</taxon>
        <taxon>Kineosporiaceae</taxon>
        <taxon>Kineosporia</taxon>
    </lineage>
</organism>
<gene>
    <name evidence="3" type="ORF">LR394_29530</name>
</gene>
<feature type="transmembrane region" description="Helical" evidence="1">
    <location>
        <begin position="105"/>
        <end position="132"/>
    </location>
</feature>
<dbReference type="RefSeq" id="WP_231447860.1">
    <property type="nucleotide sequence ID" value="NZ_JAJOMB010000019.1"/>
</dbReference>
<dbReference type="Proteomes" id="UP001138997">
    <property type="component" value="Unassembled WGS sequence"/>
</dbReference>
<proteinExistence type="predicted"/>